<dbReference type="Pfam" id="PF00849">
    <property type="entry name" value="PseudoU_synth_2"/>
    <property type="match status" value="1"/>
</dbReference>
<dbReference type="InterPro" id="IPR006145">
    <property type="entry name" value="PsdUridine_synth_RsuA/RluA"/>
</dbReference>
<evidence type="ECO:0000256" key="2">
    <source>
        <dbReference type="ARBA" id="ARBA00023235"/>
    </source>
</evidence>
<dbReference type="EMBL" id="CAEMXZ010000029">
    <property type="protein sequence ID" value="CAB4323149.1"/>
    <property type="molecule type" value="Genomic_DNA"/>
</dbReference>
<proteinExistence type="inferred from homology"/>
<dbReference type="Gene3D" id="3.10.290.10">
    <property type="entry name" value="RNA-binding S4 domain"/>
    <property type="match status" value="1"/>
</dbReference>
<dbReference type="SMART" id="SM00363">
    <property type="entry name" value="S4"/>
    <property type="match status" value="1"/>
</dbReference>
<dbReference type="Pfam" id="PF01479">
    <property type="entry name" value="S4"/>
    <property type="match status" value="1"/>
</dbReference>
<evidence type="ECO:0000256" key="1">
    <source>
        <dbReference type="ARBA" id="ARBA00010876"/>
    </source>
</evidence>
<dbReference type="GO" id="GO:0003723">
    <property type="term" value="F:RNA binding"/>
    <property type="evidence" value="ECO:0007669"/>
    <property type="project" value="InterPro"/>
</dbReference>
<evidence type="ECO:0000259" key="3">
    <source>
        <dbReference type="SMART" id="SM00363"/>
    </source>
</evidence>
<reference evidence="4" key="1">
    <citation type="submission" date="2020-05" db="EMBL/GenBank/DDBJ databases">
        <authorList>
            <person name="Chiriac C."/>
            <person name="Salcher M."/>
            <person name="Ghai R."/>
            <person name="Kavagutti S V."/>
        </authorList>
    </citation>
    <scope>NUCLEOTIDE SEQUENCE</scope>
</reference>
<dbReference type="InterPro" id="IPR050188">
    <property type="entry name" value="RluA_PseudoU_synthase"/>
</dbReference>
<feature type="domain" description="RNA-binding S4" evidence="3">
    <location>
        <begin position="14"/>
        <end position="74"/>
    </location>
</feature>
<dbReference type="GO" id="GO:0000455">
    <property type="term" value="P:enzyme-directed rRNA pseudouridine synthesis"/>
    <property type="evidence" value="ECO:0007669"/>
    <property type="project" value="TreeGrafter"/>
</dbReference>
<dbReference type="InterPro" id="IPR006225">
    <property type="entry name" value="PsdUridine_synth_RluC/D"/>
</dbReference>
<name>A0A6J5YHF5_9ZZZZ</name>
<dbReference type="PANTHER" id="PTHR21600">
    <property type="entry name" value="MITOCHONDRIAL RNA PSEUDOURIDINE SYNTHASE"/>
    <property type="match status" value="1"/>
</dbReference>
<keyword evidence="2" id="KW-0413">Isomerase</keyword>
<dbReference type="SUPFAM" id="SSF55174">
    <property type="entry name" value="Alpha-L RNA-binding motif"/>
    <property type="match status" value="1"/>
</dbReference>
<dbReference type="PROSITE" id="PS50889">
    <property type="entry name" value="S4"/>
    <property type="match status" value="1"/>
</dbReference>
<dbReference type="NCBIfam" id="TIGR00005">
    <property type="entry name" value="rluA_subfam"/>
    <property type="match status" value="1"/>
</dbReference>
<organism evidence="4">
    <name type="scientific">freshwater metagenome</name>
    <dbReference type="NCBI Taxonomy" id="449393"/>
    <lineage>
        <taxon>unclassified sequences</taxon>
        <taxon>metagenomes</taxon>
        <taxon>ecological metagenomes</taxon>
    </lineage>
</organism>
<dbReference type="InterPro" id="IPR020103">
    <property type="entry name" value="PsdUridine_synth_cat_dom_sf"/>
</dbReference>
<dbReference type="Gene3D" id="3.30.2350.10">
    <property type="entry name" value="Pseudouridine synthase"/>
    <property type="match status" value="1"/>
</dbReference>
<dbReference type="AlphaFoldDB" id="A0A6J5YHF5"/>
<accession>A0A6J5YHF5</accession>
<dbReference type="PROSITE" id="PS01129">
    <property type="entry name" value="PSI_RLU"/>
    <property type="match status" value="1"/>
</dbReference>
<protein>
    <submittedName>
        <fullName evidence="4">Unannotated protein</fullName>
    </submittedName>
</protein>
<dbReference type="CDD" id="cd02869">
    <property type="entry name" value="PseudoU_synth_RluA_like"/>
    <property type="match status" value="1"/>
</dbReference>
<dbReference type="PANTHER" id="PTHR21600:SF44">
    <property type="entry name" value="RIBOSOMAL LARGE SUBUNIT PSEUDOURIDINE SYNTHASE D"/>
    <property type="match status" value="1"/>
</dbReference>
<dbReference type="InterPro" id="IPR002942">
    <property type="entry name" value="S4_RNA-bd"/>
</dbReference>
<dbReference type="InterPro" id="IPR006224">
    <property type="entry name" value="PsdUridine_synth_RluA-like_CS"/>
</dbReference>
<sequence>MSAHEIVPAALDGERIDRLVAMITSASRTQVVDWISAGLVQRNGAVVSTRSQRVHEGDLIDIDIDLDAPPAGLIPEPDVEITIVHVDDDVIVIDKQAGLVVHPGAGNATGTLVQGLLARFPEIVDVGDPERPGIVHRLDKDTSGLMLVARTQAAYEELVAMLAAHEVERCYLTLVWGIPESVGGLVDAPIGRSHREPTRMVVSAQGKEARTRYEVIETFEAPVPMALLECRLETGRTHQIRVHMAAIGHAVVGDERYRGVRPAVSSPRMVLHSAQLRLDHPTQEGVQLAFESPLPEDLAAVVESVRNP</sequence>
<dbReference type="InterPro" id="IPR036986">
    <property type="entry name" value="S4_RNA-bd_sf"/>
</dbReference>
<evidence type="ECO:0000313" key="4">
    <source>
        <dbReference type="EMBL" id="CAB4323149.1"/>
    </source>
</evidence>
<dbReference type="CDD" id="cd00165">
    <property type="entry name" value="S4"/>
    <property type="match status" value="1"/>
</dbReference>
<dbReference type="SUPFAM" id="SSF55120">
    <property type="entry name" value="Pseudouridine synthase"/>
    <property type="match status" value="1"/>
</dbReference>
<gene>
    <name evidence="4" type="ORF">UFOPK1392_00899</name>
</gene>
<dbReference type="GO" id="GO:0009982">
    <property type="term" value="F:pseudouridine synthase activity"/>
    <property type="evidence" value="ECO:0007669"/>
    <property type="project" value="InterPro"/>
</dbReference>
<comment type="similarity">
    <text evidence="1">Belongs to the pseudouridine synthase RluA family.</text>
</comment>